<proteinExistence type="predicted"/>
<sequence>PHQPVEKLVNDPFHLERFGTLNNAINHVLLTTRTPAQVRALERKILALEQAEMPVIHRFSPGLYIREIAMPAGTVAIGHRQKTEHLNVLLKGRVRMVNANGQIDELAAPMMFVGQPGQKMGYIVEDMVWQNIYATSETDIETLESMFIEKDEVWQEDVASRKRYVPLEVELDRMDYWRVLRQFGIPHAVARAETECKDDLTPFPHGSYKVMVSDSMIDGRGLMATANIEPGEIIAPARVGGKRTPAGRYTNHSPNPNAKFVLRPNSDLDLVAIRAIQGNTGGRTGQEITIDYRQALNMRKQLCQQQSQEQ</sequence>
<dbReference type="CDD" id="cd08161">
    <property type="entry name" value="SET"/>
    <property type="match status" value="1"/>
</dbReference>
<dbReference type="Gene3D" id="2.170.270.10">
    <property type="entry name" value="SET domain"/>
    <property type="match status" value="1"/>
</dbReference>
<evidence type="ECO:0000259" key="1">
    <source>
        <dbReference type="PROSITE" id="PS50280"/>
    </source>
</evidence>
<evidence type="ECO:0000313" key="2">
    <source>
        <dbReference type="EMBL" id="CAB4154434.1"/>
    </source>
</evidence>
<dbReference type="SUPFAM" id="SSF82199">
    <property type="entry name" value="SET domain"/>
    <property type="match status" value="1"/>
</dbReference>
<organism evidence="2">
    <name type="scientific">uncultured Caudovirales phage</name>
    <dbReference type="NCBI Taxonomy" id="2100421"/>
    <lineage>
        <taxon>Viruses</taxon>
        <taxon>Duplodnaviria</taxon>
        <taxon>Heunggongvirae</taxon>
        <taxon>Uroviricota</taxon>
        <taxon>Caudoviricetes</taxon>
        <taxon>Peduoviridae</taxon>
        <taxon>Maltschvirus</taxon>
        <taxon>Maltschvirus maltsch</taxon>
    </lineage>
</organism>
<feature type="domain" description="SET" evidence="1">
    <location>
        <begin position="208"/>
        <end position="293"/>
    </location>
</feature>
<protein>
    <recommendedName>
        <fullName evidence="1">SET domain-containing protein</fullName>
    </recommendedName>
</protein>
<reference evidence="2" key="1">
    <citation type="submission" date="2020-04" db="EMBL/GenBank/DDBJ databases">
        <authorList>
            <person name="Chiriac C."/>
            <person name="Salcher M."/>
            <person name="Ghai R."/>
            <person name="Kavagutti S V."/>
        </authorList>
    </citation>
    <scope>NUCLEOTIDE SEQUENCE</scope>
</reference>
<feature type="non-terminal residue" evidence="2">
    <location>
        <position position="1"/>
    </location>
</feature>
<dbReference type="InterPro" id="IPR046341">
    <property type="entry name" value="SET_dom_sf"/>
</dbReference>
<accession>A0A6J5NG56</accession>
<dbReference type="PROSITE" id="PS50280">
    <property type="entry name" value="SET"/>
    <property type="match status" value="1"/>
</dbReference>
<name>A0A6J5NG56_9CAUD</name>
<dbReference type="InterPro" id="IPR001214">
    <property type="entry name" value="SET_dom"/>
</dbReference>
<dbReference type="EMBL" id="LR796613">
    <property type="protein sequence ID" value="CAB4154434.1"/>
    <property type="molecule type" value="Genomic_DNA"/>
</dbReference>
<gene>
    <name evidence="2" type="ORF">UFOVP653_1</name>
</gene>